<comment type="caution">
    <text evidence="3">The sequence shown here is derived from an EMBL/GenBank/DDBJ whole genome shotgun (WGS) entry which is preliminary data.</text>
</comment>
<keyword evidence="1" id="KW-0472">Membrane</keyword>
<evidence type="ECO:0000313" key="3">
    <source>
        <dbReference type="EMBL" id="CAF1017496.1"/>
    </source>
</evidence>
<dbReference type="EMBL" id="CAJNOK010006888">
    <property type="protein sequence ID" value="CAF1017496.1"/>
    <property type="molecule type" value="Genomic_DNA"/>
</dbReference>
<dbReference type="InterPro" id="IPR050111">
    <property type="entry name" value="C-type_lectin/snaclec_domain"/>
</dbReference>
<keyword evidence="1" id="KW-1133">Transmembrane helix</keyword>
<dbReference type="Proteomes" id="UP000682733">
    <property type="component" value="Unassembled WGS sequence"/>
</dbReference>
<accession>A0A8S2E0J1</accession>
<sequence length="579" mass="65102">MRSSDDMSTYESPLSTTLATSLNDNSEGSALSLQWGNFYYGNTKTDARLNIGGFKTATTSENYIAYNHYGNPVSISAYFPNMLSIHSFTAAAASNDNLTLSMYGKNSSVLVYAQNVTLQVWTRTFVVLQWSDLDYVQFVTSGGTPNRNISTSQYAKYLAIDNLCLSVNILFYTGTHCYLLSTERNTWNDSRAYCQSQGGDLVSIRNDDEFQLVSDLMIEKSYSQQTYFIILAFIGSYLLKQTVGLFAWVDTTVANYNSTNSWWCKASYQNNPFSWNEPSYDSYISSPAVLSDEDTEASSIMPLPTTASTTTSANTSQASTSEEIVLPKTSTITPTTASAGQELQQKSFRRTHQQLSFSTVDDISGIKQYFCSTEKLQRTVRKNRNRLASRKNAGEISRNVALNSICNETSKSTYECFCGEGWSSVHCEKKIDYCTELNVSCQNKGICAPLFKDFECCCLTADTWGRYCEEQSTSSLMMKDVRRGLGCIAWAALGIVVGFFVVMDILKYGFGTDPVEQERRRKHWEKAMREQVKRRQVQMARDRNGRGRQQRRPQIALRLRYVGGDTKLEPPMPDTATLE</sequence>
<evidence type="ECO:0000259" key="2">
    <source>
        <dbReference type="PROSITE" id="PS50041"/>
    </source>
</evidence>
<dbReference type="Pfam" id="PF00059">
    <property type="entry name" value="Lectin_C"/>
    <property type="match status" value="1"/>
</dbReference>
<gene>
    <name evidence="3" type="ORF">OVA965_LOCUS15357</name>
    <name evidence="4" type="ORF">TMI583_LOCUS15363</name>
</gene>
<feature type="domain" description="C-type lectin" evidence="2">
    <location>
        <begin position="173"/>
        <end position="277"/>
    </location>
</feature>
<protein>
    <recommendedName>
        <fullName evidence="2">C-type lectin domain-containing protein</fullName>
    </recommendedName>
</protein>
<keyword evidence="1" id="KW-0812">Transmembrane</keyword>
<dbReference type="Proteomes" id="UP000677228">
    <property type="component" value="Unassembled WGS sequence"/>
</dbReference>
<proteinExistence type="predicted"/>
<dbReference type="PROSITE" id="PS50041">
    <property type="entry name" value="C_TYPE_LECTIN_2"/>
    <property type="match status" value="1"/>
</dbReference>
<evidence type="ECO:0000256" key="1">
    <source>
        <dbReference type="SAM" id="Phobius"/>
    </source>
</evidence>
<dbReference type="Gene3D" id="3.10.100.10">
    <property type="entry name" value="Mannose-Binding Protein A, subunit A"/>
    <property type="match status" value="1"/>
</dbReference>
<dbReference type="PANTHER" id="PTHR22803">
    <property type="entry name" value="MANNOSE, PHOSPHOLIPASE, LECTIN RECEPTOR RELATED"/>
    <property type="match status" value="1"/>
</dbReference>
<reference evidence="3" key="1">
    <citation type="submission" date="2021-02" db="EMBL/GenBank/DDBJ databases">
        <authorList>
            <person name="Nowell W R."/>
        </authorList>
    </citation>
    <scope>NUCLEOTIDE SEQUENCE</scope>
</reference>
<name>A0A8S2E0J1_9BILA</name>
<dbReference type="EMBL" id="CAJOBA010006897">
    <property type="protein sequence ID" value="CAF3786601.1"/>
    <property type="molecule type" value="Genomic_DNA"/>
</dbReference>
<evidence type="ECO:0000313" key="5">
    <source>
        <dbReference type="Proteomes" id="UP000677228"/>
    </source>
</evidence>
<dbReference type="SMART" id="SM00034">
    <property type="entry name" value="CLECT"/>
    <property type="match status" value="1"/>
</dbReference>
<dbReference type="InterPro" id="IPR016186">
    <property type="entry name" value="C-type_lectin-like/link_sf"/>
</dbReference>
<dbReference type="InterPro" id="IPR001304">
    <property type="entry name" value="C-type_lectin-like"/>
</dbReference>
<dbReference type="SUPFAM" id="SSF56436">
    <property type="entry name" value="C-type lectin-like"/>
    <property type="match status" value="1"/>
</dbReference>
<dbReference type="Gene3D" id="2.10.25.10">
    <property type="entry name" value="Laminin"/>
    <property type="match status" value="1"/>
</dbReference>
<evidence type="ECO:0000313" key="4">
    <source>
        <dbReference type="EMBL" id="CAF3786601.1"/>
    </source>
</evidence>
<dbReference type="InterPro" id="IPR016187">
    <property type="entry name" value="CTDL_fold"/>
</dbReference>
<dbReference type="AlphaFoldDB" id="A0A8S2E0J1"/>
<feature type="transmembrane region" description="Helical" evidence="1">
    <location>
        <begin position="488"/>
        <end position="510"/>
    </location>
</feature>
<dbReference type="CDD" id="cd00037">
    <property type="entry name" value="CLECT"/>
    <property type="match status" value="1"/>
</dbReference>
<organism evidence="3 5">
    <name type="scientific">Didymodactylos carnosus</name>
    <dbReference type="NCBI Taxonomy" id="1234261"/>
    <lineage>
        <taxon>Eukaryota</taxon>
        <taxon>Metazoa</taxon>
        <taxon>Spiralia</taxon>
        <taxon>Gnathifera</taxon>
        <taxon>Rotifera</taxon>
        <taxon>Eurotatoria</taxon>
        <taxon>Bdelloidea</taxon>
        <taxon>Philodinida</taxon>
        <taxon>Philodinidae</taxon>
        <taxon>Didymodactylos</taxon>
    </lineage>
</organism>
<feature type="transmembrane region" description="Helical" evidence="1">
    <location>
        <begin position="227"/>
        <end position="249"/>
    </location>
</feature>